<dbReference type="Proteomes" id="UP000276215">
    <property type="component" value="Unassembled WGS sequence"/>
</dbReference>
<evidence type="ECO:0000259" key="1">
    <source>
        <dbReference type="Pfam" id="PF20978"/>
    </source>
</evidence>
<evidence type="ECO:0000313" key="3">
    <source>
        <dbReference type="Proteomes" id="UP000276215"/>
    </source>
</evidence>
<name>A0A3N4IUK8_9PEZI</name>
<keyword evidence="3" id="KW-1185">Reference proteome</keyword>
<gene>
    <name evidence="2" type="ORF">L873DRAFT_1849083</name>
</gene>
<dbReference type="EMBL" id="ML120551">
    <property type="protein sequence ID" value="RPA89873.1"/>
    <property type="molecule type" value="Genomic_DNA"/>
</dbReference>
<dbReference type="AlphaFoldDB" id="A0A3N4IUK8"/>
<protein>
    <recommendedName>
        <fullName evidence="1">Glutamyl-tRNA amidotransferase complex subunit Gta3 domain-containing protein</fullName>
    </recommendedName>
</protein>
<reference evidence="2 3" key="1">
    <citation type="journal article" date="2018" name="Nat. Ecol. Evol.">
        <title>Pezizomycetes genomes reveal the molecular basis of ectomycorrhizal truffle lifestyle.</title>
        <authorList>
            <person name="Murat C."/>
            <person name="Payen T."/>
            <person name="Noel B."/>
            <person name="Kuo A."/>
            <person name="Morin E."/>
            <person name="Chen J."/>
            <person name="Kohler A."/>
            <person name="Krizsan K."/>
            <person name="Balestrini R."/>
            <person name="Da Silva C."/>
            <person name="Montanini B."/>
            <person name="Hainaut M."/>
            <person name="Levati E."/>
            <person name="Barry K.W."/>
            <person name="Belfiori B."/>
            <person name="Cichocki N."/>
            <person name="Clum A."/>
            <person name="Dockter R.B."/>
            <person name="Fauchery L."/>
            <person name="Guy J."/>
            <person name="Iotti M."/>
            <person name="Le Tacon F."/>
            <person name="Lindquist E.A."/>
            <person name="Lipzen A."/>
            <person name="Malagnac F."/>
            <person name="Mello A."/>
            <person name="Molinier V."/>
            <person name="Miyauchi S."/>
            <person name="Poulain J."/>
            <person name="Riccioni C."/>
            <person name="Rubini A."/>
            <person name="Sitrit Y."/>
            <person name="Splivallo R."/>
            <person name="Traeger S."/>
            <person name="Wang M."/>
            <person name="Zifcakova L."/>
            <person name="Wipf D."/>
            <person name="Zambonelli A."/>
            <person name="Paolocci F."/>
            <person name="Nowrousian M."/>
            <person name="Ottonello S."/>
            <person name="Baldrian P."/>
            <person name="Spatafora J.W."/>
            <person name="Henrissat B."/>
            <person name="Nagy L.G."/>
            <person name="Aury J.M."/>
            <person name="Wincker P."/>
            <person name="Grigoriev I.V."/>
            <person name="Bonfante P."/>
            <person name="Martin F.M."/>
        </authorList>
    </citation>
    <scope>NUCLEOTIDE SEQUENCE [LARGE SCALE GENOMIC DNA]</scope>
    <source>
        <strain evidence="2 3">120613-1</strain>
    </source>
</reference>
<organism evidence="2 3">
    <name type="scientific">Choiromyces venosus 120613-1</name>
    <dbReference type="NCBI Taxonomy" id="1336337"/>
    <lineage>
        <taxon>Eukaryota</taxon>
        <taxon>Fungi</taxon>
        <taxon>Dikarya</taxon>
        <taxon>Ascomycota</taxon>
        <taxon>Pezizomycotina</taxon>
        <taxon>Pezizomycetes</taxon>
        <taxon>Pezizales</taxon>
        <taxon>Tuberaceae</taxon>
        <taxon>Choiromyces</taxon>
    </lineage>
</organism>
<dbReference type="Pfam" id="PF20978">
    <property type="entry name" value="Gta3"/>
    <property type="match status" value="1"/>
</dbReference>
<feature type="domain" description="Glutamyl-tRNA amidotransferase complex subunit Gta3" evidence="1">
    <location>
        <begin position="23"/>
        <end position="76"/>
    </location>
</feature>
<accession>A0A3N4IUK8</accession>
<evidence type="ECO:0000313" key="2">
    <source>
        <dbReference type="EMBL" id="RPA89873.1"/>
    </source>
</evidence>
<sequence length="133" mass="13951">MKFLKPPTWSVRALLPSATSPTASPATTIPPTTIAHLHRLSALPIPTTSNDATDLRNHLHFVQALAVVDTRGVEPLRGIRDEVGDAAVCMEDLQSGKGKGEGEEMKFDVMGLAARKEGGFYVVDGGVGGSEGG</sequence>
<dbReference type="OrthoDB" id="5522061at2759"/>
<proteinExistence type="predicted"/>
<dbReference type="InterPro" id="IPR049545">
    <property type="entry name" value="Gta3_dom"/>
</dbReference>